<dbReference type="GO" id="GO:0005737">
    <property type="term" value="C:cytoplasm"/>
    <property type="evidence" value="ECO:0007669"/>
    <property type="project" value="TreeGrafter"/>
</dbReference>
<gene>
    <name evidence="5" type="ORF">CHIRRI_LOCUS103</name>
</gene>
<dbReference type="GO" id="GO:0003676">
    <property type="term" value="F:nucleic acid binding"/>
    <property type="evidence" value="ECO:0007669"/>
    <property type="project" value="InterPro"/>
</dbReference>
<accession>A0A9N9WMP6</accession>
<evidence type="ECO:0000259" key="4">
    <source>
        <dbReference type="Pfam" id="PF01974"/>
    </source>
</evidence>
<dbReference type="AlphaFoldDB" id="A0A9N9WMP6"/>
<dbReference type="SUPFAM" id="SSF53032">
    <property type="entry name" value="tRNA-intron endonuclease catalytic domain-like"/>
    <property type="match status" value="1"/>
</dbReference>
<keyword evidence="6" id="KW-1185">Reference proteome</keyword>
<evidence type="ECO:0000256" key="1">
    <source>
        <dbReference type="ARBA" id="ARBA00008078"/>
    </source>
</evidence>
<dbReference type="InterPro" id="IPR036167">
    <property type="entry name" value="tRNA_intron_Endo_cat-like_sf"/>
</dbReference>
<dbReference type="Gene3D" id="3.40.1350.10">
    <property type="match status" value="1"/>
</dbReference>
<dbReference type="PANTHER" id="PTHR21227:SF0">
    <property type="entry name" value="TRNA-SPLICING ENDONUCLEASE SUBUNIT SEN2"/>
    <property type="match status" value="1"/>
</dbReference>
<organism evidence="5 6">
    <name type="scientific">Chironomus riparius</name>
    <dbReference type="NCBI Taxonomy" id="315576"/>
    <lineage>
        <taxon>Eukaryota</taxon>
        <taxon>Metazoa</taxon>
        <taxon>Ecdysozoa</taxon>
        <taxon>Arthropoda</taxon>
        <taxon>Hexapoda</taxon>
        <taxon>Insecta</taxon>
        <taxon>Pterygota</taxon>
        <taxon>Neoptera</taxon>
        <taxon>Endopterygota</taxon>
        <taxon>Diptera</taxon>
        <taxon>Nematocera</taxon>
        <taxon>Chironomoidea</taxon>
        <taxon>Chironomidae</taxon>
        <taxon>Chironominae</taxon>
        <taxon>Chironomus</taxon>
    </lineage>
</organism>
<evidence type="ECO:0000256" key="3">
    <source>
        <dbReference type="ARBA" id="ARBA00034031"/>
    </source>
</evidence>
<dbReference type="InterPro" id="IPR006676">
    <property type="entry name" value="tRNA_splic"/>
</dbReference>
<dbReference type="PANTHER" id="PTHR21227">
    <property type="entry name" value="TRNA-SPLICING ENDONUCLEASE SUBUNIT SEN2"/>
    <property type="match status" value="1"/>
</dbReference>
<evidence type="ECO:0000313" key="5">
    <source>
        <dbReference type="EMBL" id="CAG9797102.1"/>
    </source>
</evidence>
<dbReference type="OrthoDB" id="10249562at2759"/>
<dbReference type="EC" id="4.6.1.16" evidence="2"/>
<proteinExistence type="inferred from homology"/>
<dbReference type="CDD" id="cd22363">
    <property type="entry name" value="tRNA-intron_lyase_C"/>
    <property type="match status" value="1"/>
</dbReference>
<dbReference type="EMBL" id="OU895877">
    <property type="protein sequence ID" value="CAG9797102.1"/>
    <property type="molecule type" value="Genomic_DNA"/>
</dbReference>
<dbReference type="GO" id="GO:0000214">
    <property type="term" value="C:tRNA-intron endonuclease complex"/>
    <property type="evidence" value="ECO:0007669"/>
    <property type="project" value="TreeGrafter"/>
</dbReference>
<comment type="catalytic activity">
    <reaction evidence="3">
        <text>pretRNA = a 3'-half-tRNA molecule with a 5'-OH end + a 5'-half-tRNA molecule with a 2',3'-cyclic phosphate end + an intron with a 2',3'-cyclic phosphate and a 5'-hydroxyl terminus.</text>
        <dbReference type="EC" id="4.6.1.16"/>
    </reaction>
</comment>
<dbReference type="InterPro" id="IPR006677">
    <property type="entry name" value="tRNA_intron_Endonuc_cat-like"/>
</dbReference>
<sequence length="278" mass="32736">MIRKSSNDSGLIPAPKRRRHKNFDVKPFPTDCKLIATFTGLDVEIFDPKSIKILGQCGNYGNNALNYRHRQLFDEEKIPIVSQNDYQRKLRWKKKYLDDKSSPIEKLIKVEEVTVQDPFPISQSHVLIIEEAMFLQKELNCLEIMDIGGNLMTTEDLWNEFCDLKHNFVECYVGYLYLKSKNWVIKSGIKFGGHFMTYKHGPQYYHASYIVKIVTSPRTCNEHQTNERIAEVTKKTMLYLEVYHPEDIDSTKYLDNLDKFKVKEVVIQRYDVKERFMS</sequence>
<feature type="domain" description="tRNA intron endonuclease catalytic" evidence="4">
    <location>
        <begin position="170"/>
        <end position="248"/>
    </location>
</feature>
<dbReference type="Pfam" id="PF01974">
    <property type="entry name" value="tRNA_int_endo"/>
    <property type="match status" value="1"/>
</dbReference>
<evidence type="ECO:0000313" key="6">
    <source>
        <dbReference type="Proteomes" id="UP001153620"/>
    </source>
</evidence>
<reference evidence="5" key="2">
    <citation type="submission" date="2022-10" db="EMBL/GenBank/DDBJ databases">
        <authorList>
            <consortium name="ENA_rothamsted_submissions"/>
            <consortium name="culmorum"/>
            <person name="King R."/>
        </authorList>
    </citation>
    <scope>NUCLEOTIDE SEQUENCE</scope>
</reference>
<dbReference type="GO" id="GO:0000213">
    <property type="term" value="F:tRNA-intron lyase activity"/>
    <property type="evidence" value="ECO:0007669"/>
    <property type="project" value="UniProtKB-EC"/>
</dbReference>
<reference evidence="5" key="1">
    <citation type="submission" date="2022-01" db="EMBL/GenBank/DDBJ databases">
        <authorList>
            <person name="King R."/>
        </authorList>
    </citation>
    <scope>NUCLEOTIDE SEQUENCE</scope>
</reference>
<dbReference type="InterPro" id="IPR011856">
    <property type="entry name" value="tRNA_endonuc-like_dom_sf"/>
</dbReference>
<protein>
    <recommendedName>
        <fullName evidence="2">tRNA-intron lyase</fullName>
        <ecNumber evidence="2">4.6.1.16</ecNumber>
    </recommendedName>
</protein>
<evidence type="ECO:0000256" key="2">
    <source>
        <dbReference type="ARBA" id="ARBA00012573"/>
    </source>
</evidence>
<dbReference type="GO" id="GO:0000379">
    <property type="term" value="P:tRNA-type intron splice site recognition and cleavage"/>
    <property type="evidence" value="ECO:0007669"/>
    <property type="project" value="TreeGrafter"/>
</dbReference>
<name>A0A9N9WMP6_9DIPT</name>
<comment type="similarity">
    <text evidence="1">Belongs to the tRNA-intron endonuclease family.</text>
</comment>
<dbReference type="Proteomes" id="UP001153620">
    <property type="component" value="Chromosome 1"/>
</dbReference>